<gene>
    <name evidence="1" type="ORF">SELMODRAFT_418500</name>
</gene>
<sequence length="179" mass="20574">MEKMTWLYGILEAEICKQDMKFGRANTNYSDLSDKFGIGEAIAHDIVVQTIAAIVKCLRYNIQFLETAAEVRVMAEDFQQITKTHLPNVAGAIDCTHFEIIQPVGPDGVYDAQKWFLSIGWPGSRLMVTEAEYNQQHYLAQIVIEQAFELLKMKFRCKDQAKVFTEHHQRLLHLPQLLD</sequence>
<keyword evidence="2" id="KW-1185">Reference proteome</keyword>
<dbReference type="HOGENOM" id="CLU_1505924_0_0_1"/>
<evidence type="ECO:0000313" key="2">
    <source>
        <dbReference type="Proteomes" id="UP000001514"/>
    </source>
</evidence>
<proteinExistence type="predicted"/>
<evidence type="ECO:0008006" key="3">
    <source>
        <dbReference type="Google" id="ProtNLM"/>
    </source>
</evidence>
<accession>D8S5X2</accession>
<dbReference type="Proteomes" id="UP000001514">
    <property type="component" value="Unassembled WGS sequence"/>
</dbReference>
<dbReference type="InParanoid" id="D8S5X2"/>
<dbReference type="Gramene" id="EFJ20133">
    <property type="protein sequence ID" value="EFJ20133"/>
    <property type="gene ID" value="SELMODRAFT_418500"/>
</dbReference>
<dbReference type="EMBL" id="GL377603">
    <property type="protein sequence ID" value="EFJ20133.1"/>
    <property type="molecule type" value="Genomic_DNA"/>
</dbReference>
<reference evidence="1 2" key="1">
    <citation type="journal article" date="2011" name="Science">
        <title>The Selaginella genome identifies genetic changes associated with the evolution of vascular plants.</title>
        <authorList>
            <person name="Banks J.A."/>
            <person name="Nishiyama T."/>
            <person name="Hasebe M."/>
            <person name="Bowman J.L."/>
            <person name="Gribskov M."/>
            <person name="dePamphilis C."/>
            <person name="Albert V.A."/>
            <person name="Aono N."/>
            <person name="Aoyama T."/>
            <person name="Ambrose B.A."/>
            <person name="Ashton N.W."/>
            <person name="Axtell M.J."/>
            <person name="Barker E."/>
            <person name="Barker M.S."/>
            <person name="Bennetzen J.L."/>
            <person name="Bonawitz N.D."/>
            <person name="Chapple C."/>
            <person name="Cheng C."/>
            <person name="Correa L.G."/>
            <person name="Dacre M."/>
            <person name="DeBarry J."/>
            <person name="Dreyer I."/>
            <person name="Elias M."/>
            <person name="Engstrom E.M."/>
            <person name="Estelle M."/>
            <person name="Feng L."/>
            <person name="Finet C."/>
            <person name="Floyd S.K."/>
            <person name="Frommer W.B."/>
            <person name="Fujita T."/>
            <person name="Gramzow L."/>
            <person name="Gutensohn M."/>
            <person name="Harholt J."/>
            <person name="Hattori M."/>
            <person name="Heyl A."/>
            <person name="Hirai T."/>
            <person name="Hiwatashi Y."/>
            <person name="Ishikawa M."/>
            <person name="Iwata M."/>
            <person name="Karol K.G."/>
            <person name="Koehler B."/>
            <person name="Kolukisaoglu U."/>
            <person name="Kubo M."/>
            <person name="Kurata T."/>
            <person name="Lalonde S."/>
            <person name="Li K."/>
            <person name="Li Y."/>
            <person name="Litt A."/>
            <person name="Lyons E."/>
            <person name="Manning G."/>
            <person name="Maruyama T."/>
            <person name="Michael T.P."/>
            <person name="Mikami K."/>
            <person name="Miyazaki S."/>
            <person name="Morinaga S."/>
            <person name="Murata T."/>
            <person name="Mueller-Roeber B."/>
            <person name="Nelson D.R."/>
            <person name="Obara M."/>
            <person name="Oguri Y."/>
            <person name="Olmstead R.G."/>
            <person name="Onodera N."/>
            <person name="Petersen B.L."/>
            <person name="Pils B."/>
            <person name="Prigge M."/>
            <person name="Rensing S.A."/>
            <person name="Riano-Pachon D.M."/>
            <person name="Roberts A.W."/>
            <person name="Sato Y."/>
            <person name="Scheller H.V."/>
            <person name="Schulz B."/>
            <person name="Schulz C."/>
            <person name="Shakirov E.V."/>
            <person name="Shibagaki N."/>
            <person name="Shinohara N."/>
            <person name="Shippen D.E."/>
            <person name="Soerensen I."/>
            <person name="Sotooka R."/>
            <person name="Sugimoto N."/>
            <person name="Sugita M."/>
            <person name="Sumikawa N."/>
            <person name="Tanurdzic M."/>
            <person name="Theissen G."/>
            <person name="Ulvskov P."/>
            <person name="Wakazuki S."/>
            <person name="Weng J.K."/>
            <person name="Willats W.W."/>
            <person name="Wipf D."/>
            <person name="Wolf P.G."/>
            <person name="Yang L."/>
            <person name="Zimmer A.D."/>
            <person name="Zhu Q."/>
            <person name="Mitros T."/>
            <person name="Hellsten U."/>
            <person name="Loque D."/>
            <person name="Otillar R."/>
            <person name="Salamov A."/>
            <person name="Schmutz J."/>
            <person name="Shapiro H."/>
            <person name="Lindquist E."/>
            <person name="Lucas S."/>
            <person name="Rokhsar D."/>
            <person name="Grigoriev I.V."/>
        </authorList>
    </citation>
    <scope>NUCLEOTIDE SEQUENCE [LARGE SCALE GENOMIC DNA]</scope>
</reference>
<name>D8S5X2_SELML</name>
<protein>
    <recommendedName>
        <fullName evidence="3">DDE Tnp4 domain-containing protein</fullName>
    </recommendedName>
</protein>
<organism evidence="2">
    <name type="scientific">Selaginella moellendorffii</name>
    <name type="common">Spikemoss</name>
    <dbReference type="NCBI Taxonomy" id="88036"/>
    <lineage>
        <taxon>Eukaryota</taxon>
        <taxon>Viridiplantae</taxon>
        <taxon>Streptophyta</taxon>
        <taxon>Embryophyta</taxon>
        <taxon>Tracheophyta</taxon>
        <taxon>Lycopodiopsida</taxon>
        <taxon>Selaginellales</taxon>
        <taxon>Selaginellaceae</taxon>
        <taxon>Selaginella</taxon>
    </lineage>
</organism>
<dbReference type="AlphaFoldDB" id="D8S5X2"/>
<evidence type="ECO:0000313" key="1">
    <source>
        <dbReference type="EMBL" id="EFJ20133.1"/>
    </source>
</evidence>
<dbReference type="KEGG" id="smo:SELMODRAFT_418500"/>